<dbReference type="InterPro" id="IPR020069">
    <property type="entry name" value="Ribosomal_bL9_C"/>
</dbReference>
<dbReference type="Gene3D" id="3.10.430.100">
    <property type="entry name" value="Ribosomal protein L9, C-terminal domain"/>
    <property type="match status" value="1"/>
</dbReference>
<evidence type="ECO:0000256" key="5">
    <source>
        <dbReference type="ARBA" id="ARBA00023274"/>
    </source>
</evidence>
<evidence type="ECO:0000256" key="4">
    <source>
        <dbReference type="ARBA" id="ARBA00022980"/>
    </source>
</evidence>
<keyword evidence="4" id="KW-0689">Ribosomal protein</keyword>
<dbReference type="Pfam" id="PF01281">
    <property type="entry name" value="Ribosomal_L9_N"/>
    <property type="match status" value="1"/>
</dbReference>
<evidence type="ECO:0000256" key="6">
    <source>
        <dbReference type="SAM" id="MobiDB-lite"/>
    </source>
</evidence>
<dbReference type="SUPFAM" id="SSF55658">
    <property type="entry name" value="L9 N-domain-like"/>
    <property type="match status" value="1"/>
</dbReference>
<name>A0A381YDK2_9ZZZZ</name>
<comment type="similarity">
    <text evidence="1">Belongs to the bacterial ribosomal protein bL9 family.</text>
</comment>
<dbReference type="HAMAP" id="MF_00503">
    <property type="entry name" value="Ribosomal_bL9"/>
    <property type="match status" value="1"/>
</dbReference>
<dbReference type="GO" id="GO:0019843">
    <property type="term" value="F:rRNA binding"/>
    <property type="evidence" value="ECO:0007669"/>
    <property type="project" value="UniProtKB-KW"/>
</dbReference>
<dbReference type="GO" id="GO:1990904">
    <property type="term" value="C:ribonucleoprotein complex"/>
    <property type="evidence" value="ECO:0007669"/>
    <property type="project" value="UniProtKB-KW"/>
</dbReference>
<dbReference type="InterPro" id="IPR020594">
    <property type="entry name" value="Ribosomal_bL9_bac/chp"/>
</dbReference>
<keyword evidence="3" id="KW-0694">RNA-binding</keyword>
<feature type="compositionally biased region" description="Basic and acidic residues" evidence="6">
    <location>
        <begin position="205"/>
        <end position="237"/>
    </location>
</feature>
<sequence length="237" mass="25650">MKVVFLEDVDGVAQGGEIKEVKNGFARNYLIPKTLATPATHNNIQRVTKLGKEADVNRIQHLDDMKELAEALDGTQLNIEMRAGANNRLYGSVTGTMVADAVAEETGRSIERRLVQLDNPIREVGTYQVPVRLHTEVSATISVVVYATGTDPLAEDEEVTESISEEEEVSVAGDAQAVVDSTRSDESIQEGYSTDSYTEPAEGVTSERDGSSEDSVKEAAGERASAELDKDSDKDEN</sequence>
<dbReference type="GO" id="GO:0005840">
    <property type="term" value="C:ribosome"/>
    <property type="evidence" value="ECO:0007669"/>
    <property type="project" value="UniProtKB-KW"/>
</dbReference>
<organism evidence="9">
    <name type="scientific">marine metagenome</name>
    <dbReference type="NCBI Taxonomy" id="408172"/>
    <lineage>
        <taxon>unclassified sequences</taxon>
        <taxon>metagenomes</taxon>
        <taxon>ecological metagenomes</taxon>
    </lineage>
</organism>
<evidence type="ECO:0000313" key="9">
    <source>
        <dbReference type="EMBL" id="SVA74633.1"/>
    </source>
</evidence>
<evidence type="ECO:0000256" key="3">
    <source>
        <dbReference type="ARBA" id="ARBA00022884"/>
    </source>
</evidence>
<dbReference type="InterPro" id="IPR000244">
    <property type="entry name" value="Ribosomal_bL9"/>
</dbReference>
<gene>
    <name evidence="9" type="ORF">METZ01_LOCUS127487</name>
</gene>
<dbReference type="InterPro" id="IPR036791">
    <property type="entry name" value="Ribosomal_bL9_C_sf"/>
</dbReference>
<feature type="domain" description="Large ribosomal subunit protein bL9 C-terminal" evidence="8">
    <location>
        <begin position="64"/>
        <end position="146"/>
    </location>
</feature>
<evidence type="ECO:0008006" key="10">
    <source>
        <dbReference type="Google" id="ProtNLM"/>
    </source>
</evidence>
<dbReference type="InterPro" id="IPR020070">
    <property type="entry name" value="Ribosomal_bL9_N"/>
</dbReference>
<evidence type="ECO:0000256" key="1">
    <source>
        <dbReference type="ARBA" id="ARBA00010605"/>
    </source>
</evidence>
<keyword evidence="2" id="KW-0699">rRNA-binding</keyword>
<evidence type="ECO:0000259" key="8">
    <source>
        <dbReference type="Pfam" id="PF03948"/>
    </source>
</evidence>
<dbReference type="SUPFAM" id="SSF55653">
    <property type="entry name" value="Ribosomal protein L9 C-domain"/>
    <property type="match status" value="1"/>
</dbReference>
<proteinExistence type="inferred from homology"/>
<keyword evidence="5" id="KW-0687">Ribonucleoprotein</keyword>
<feature type="region of interest" description="Disordered" evidence="6">
    <location>
        <begin position="162"/>
        <end position="237"/>
    </location>
</feature>
<evidence type="ECO:0000256" key="2">
    <source>
        <dbReference type="ARBA" id="ARBA00022730"/>
    </source>
</evidence>
<dbReference type="GO" id="GO:0006412">
    <property type="term" value="P:translation"/>
    <property type="evidence" value="ECO:0007669"/>
    <property type="project" value="InterPro"/>
</dbReference>
<dbReference type="GO" id="GO:0003735">
    <property type="term" value="F:structural constituent of ribosome"/>
    <property type="evidence" value="ECO:0007669"/>
    <property type="project" value="InterPro"/>
</dbReference>
<dbReference type="Gene3D" id="3.40.5.10">
    <property type="entry name" value="Ribosomal protein L9, N-terminal domain"/>
    <property type="match status" value="1"/>
</dbReference>
<evidence type="ECO:0000259" key="7">
    <source>
        <dbReference type="Pfam" id="PF01281"/>
    </source>
</evidence>
<dbReference type="PANTHER" id="PTHR21368">
    <property type="entry name" value="50S RIBOSOMAL PROTEIN L9"/>
    <property type="match status" value="1"/>
</dbReference>
<dbReference type="Pfam" id="PF03948">
    <property type="entry name" value="Ribosomal_L9_C"/>
    <property type="match status" value="1"/>
</dbReference>
<dbReference type="NCBIfam" id="TIGR00158">
    <property type="entry name" value="L9"/>
    <property type="match status" value="1"/>
</dbReference>
<dbReference type="InterPro" id="IPR036935">
    <property type="entry name" value="Ribosomal_bL9_N_sf"/>
</dbReference>
<dbReference type="EMBL" id="UINC01017884">
    <property type="protein sequence ID" value="SVA74633.1"/>
    <property type="molecule type" value="Genomic_DNA"/>
</dbReference>
<dbReference type="InterPro" id="IPR009027">
    <property type="entry name" value="Ribosomal_bL9/RNase_H1_N"/>
</dbReference>
<accession>A0A381YDK2</accession>
<feature type="domain" description="Ribosomal protein L9" evidence="7">
    <location>
        <begin position="1"/>
        <end position="46"/>
    </location>
</feature>
<reference evidence="9" key="1">
    <citation type="submission" date="2018-05" db="EMBL/GenBank/DDBJ databases">
        <authorList>
            <person name="Lanie J.A."/>
            <person name="Ng W.-L."/>
            <person name="Kazmierczak K.M."/>
            <person name="Andrzejewski T.M."/>
            <person name="Davidsen T.M."/>
            <person name="Wayne K.J."/>
            <person name="Tettelin H."/>
            <person name="Glass J.I."/>
            <person name="Rusch D."/>
            <person name="Podicherti R."/>
            <person name="Tsui H.-C.T."/>
            <person name="Winkler M.E."/>
        </authorList>
    </citation>
    <scope>NUCLEOTIDE SEQUENCE</scope>
</reference>
<protein>
    <recommendedName>
        <fullName evidence="10">Ribosomal protein L9 domain-containing protein</fullName>
    </recommendedName>
</protein>
<dbReference type="AlphaFoldDB" id="A0A381YDK2"/>